<feature type="compositionally biased region" description="Basic and acidic residues" evidence="1">
    <location>
        <begin position="252"/>
        <end position="294"/>
    </location>
</feature>
<feature type="non-terminal residue" evidence="2">
    <location>
        <position position="706"/>
    </location>
</feature>
<feature type="compositionally biased region" description="Basic and acidic residues" evidence="1">
    <location>
        <begin position="352"/>
        <end position="371"/>
    </location>
</feature>
<feature type="compositionally biased region" description="Low complexity" evidence="1">
    <location>
        <begin position="560"/>
        <end position="580"/>
    </location>
</feature>
<dbReference type="Proteomes" id="UP001189429">
    <property type="component" value="Unassembled WGS sequence"/>
</dbReference>
<feature type="region of interest" description="Disordered" evidence="1">
    <location>
        <begin position="177"/>
        <end position="496"/>
    </location>
</feature>
<gene>
    <name evidence="2" type="ORF">PCOR1329_LOCUS74332</name>
</gene>
<protein>
    <submittedName>
        <fullName evidence="2">Uncharacterized protein</fullName>
    </submittedName>
</protein>
<dbReference type="EMBL" id="CAUYUJ010020069">
    <property type="protein sequence ID" value="CAK0895647.1"/>
    <property type="molecule type" value="Genomic_DNA"/>
</dbReference>
<keyword evidence="3" id="KW-1185">Reference proteome</keyword>
<accession>A0ABN9X8D9</accession>
<name>A0ABN9X8D9_9DINO</name>
<feature type="region of interest" description="Disordered" evidence="1">
    <location>
        <begin position="522"/>
        <end position="543"/>
    </location>
</feature>
<comment type="caution">
    <text evidence="2">The sequence shown here is derived from an EMBL/GenBank/DDBJ whole genome shotgun (WGS) entry which is preliminary data.</text>
</comment>
<evidence type="ECO:0000313" key="3">
    <source>
        <dbReference type="Proteomes" id="UP001189429"/>
    </source>
</evidence>
<sequence>MGILFTLVVQNVVLDRGDQARMAEITRCIEDALSEHLDLVELAPEALTASLRPHSHREAFRAECEASYPSGGQAEAAAARLRPPSGLAQAVADRARQGLAPQRPAAPPVAVSAPLQLRVVPTGLVERLYSDREGREQRREELVRKEVDKFQQKPSFMNDISRSLAKDVWSRDKLYMQSDAEKPQVQSPSSRSAYGPLPSDRKPFTTATPAEGKVLPRGGGRAQDGFGPAPLLNAPPGKSVRKSDGAAAKAGRSSEEQAKALEEFFERQDKLLEKQRAQRPDQEPVPRETRRFDTSPRPTRSTPVLEQARGFGPLQLLSFRPDDSSQPLSPLGTKSAELLREMGQDGKNFLARQERSIARHHDIHRPNKPEPPEAPDPECTWAPKIITRAPRGGSDKAGTPQPPGQPLRQPGADGEDDPLREPGADGGRGPPRQPGAEGRQPGAEGRAAHAGGLALSGARAVPSESDWDARASQAVLEFPDNGAERTSCGQGPPAKSLAELLSTGSQYSQHALRLASMESRYAVEERRAGAPQGGRPPSAGPSAACSVLYDARFEDVLSFAGSGPASPRSPPSADGQMSLRLSEALAGLAAAAELAPHEGAERLPPGGRAPTLTRAWGDPTSAQPARARTPPKAAGAGAGPPPRASASRSATPTRASVESAATSWASAAPTAASPAHQRSALQAAAARQGTPPRSAAVVRRMGAEQA</sequence>
<feature type="region of interest" description="Disordered" evidence="1">
    <location>
        <begin position="592"/>
        <end position="706"/>
    </location>
</feature>
<feature type="region of interest" description="Disordered" evidence="1">
    <location>
        <begin position="559"/>
        <end position="580"/>
    </location>
</feature>
<feature type="compositionally biased region" description="Low complexity" evidence="1">
    <location>
        <begin position="644"/>
        <end position="688"/>
    </location>
</feature>
<feature type="compositionally biased region" description="Low complexity" evidence="1">
    <location>
        <begin position="442"/>
        <end position="460"/>
    </location>
</feature>
<organism evidence="2 3">
    <name type="scientific">Prorocentrum cordatum</name>
    <dbReference type="NCBI Taxonomy" id="2364126"/>
    <lineage>
        <taxon>Eukaryota</taxon>
        <taxon>Sar</taxon>
        <taxon>Alveolata</taxon>
        <taxon>Dinophyceae</taxon>
        <taxon>Prorocentrales</taxon>
        <taxon>Prorocentraceae</taxon>
        <taxon>Prorocentrum</taxon>
    </lineage>
</organism>
<evidence type="ECO:0000313" key="2">
    <source>
        <dbReference type="EMBL" id="CAK0895647.1"/>
    </source>
</evidence>
<evidence type="ECO:0000256" key="1">
    <source>
        <dbReference type="SAM" id="MobiDB-lite"/>
    </source>
</evidence>
<reference evidence="2" key="1">
    <citation type="submission" date="2023-10" db="EMBL/GenBank/DDBJ databases">
        <authorList>
            <person name="Chen Y."/>
            <person name="Shah S."/>
            <person name="Dougan E. K."/>
            <person name="Thang M."/>
            <person name="Chan C."/>
        </authorList>
    </citation>
    <scope>NUCLEOTIDE SEQUENCE [LARGE SCALE GENOMIC DNA]</scope>
</reference>
<proteinExistence type="predicted"/>
<feature type="compositionally biased region" description="Low complexity" evidence="1">
    <location>
        <begin position="624"/>
        <end position="635"/>
    </location>
</feature>